<feature type="region of interest" description="Disordered" evidence="11">
    <location>
        <begin position="724"/>
        <end position="747"/>
    </location>
</feature>
<evidence type="ECO:0000256" key="9">
    <source>
        <dbReference type="ARBA" id="ARBA00023294"/>
    </source>
</evidence>
<dbReference type="Pfam" id="PF00564">
    <property type="entry name" value="PB1"/>
    <property type="match status" value="1"/>
</dbReference>
<keyword evidence="4" id="KW-0597">Phosphoprotein</keyword>
<feature type="region of interest" description="Disordered" evidence="11">
    <location>
        <begin position="506"/>
        <end position="591"/>
    </location>
</feature>
<organism evidence="13 14">
    <name type="scientific">Stephania yunnanensis</name>
    <dbReference type="NCBI Taxonomy" id="152371"/>
    <lineage>
        <taxon>Eukaryota</taxon>
        <taxon>Viridiplantae</taxon>
        <taxon>Streptophyta</taxon>
        <taxon>Embryophyta</taxon>
        <taxon>Tracheophyta</taxon>
        <taxon>Spermatophyta</taxon>
        <taxon>Magnoliopsida</taxon>
        <taxon>Ranunculales</taxon>
        <taxon>Menispermaceae</taxon>
        <taxon>Menispermoideae</taxon>
        <taxon>Cissampelideae</taxon>
        <taxon>Stephania</taxon>
    </lineage>
</organism>
<keyword evidence="7" id="KW-0418">Kinase</keyword>
<dbReference type="PROSITE" id="PS00107">
    <property type="entry name" value="PROTEIN_KINASE_ATP"/>
    <property type="match status" value="1"/>
</dbReference>
<evidence type="ECO:0000256" key="6">
    <source>
        <dbReference type="ARBA" id="ARBA00022741"/>
    </source>
</evidence>
<evidence type="ECO:0000256" key="7">
    <source>
        <dbReference type="ARBA" id="ARBA00022777"/>
    </source>
</evidence>
<keyword evidence="6 10" id="KW-0547">Nucleotide-binding</keyword>
<sequence>MEPSKNYEKFHYNAMGNRKEGLGSANRRFQPDPSSSVNTNVRPPEYNVAAGTKPIQNFSIQTGEEFNLEFVQERLNPRKPFVPSTNSDPTNAAGYMDLKGILGISHAGSESGSDISMFTAVENNRMKDFGSKGSVGNESRSYYESSRSVPQSSSRNSSNQGTVRGYGSSVASENSLNKVKFLCSFGGKILPRPSDGKLRYVGGETRIIRISKDISWQELVQKTVSIYNQTHTIKYQLPGEELDALVSVSCDEDLQNMLEECSVIDQRGQSRKPRMFLVSANDFDDPHFGLGSTEGSSETQYLVAINGMDLGPRRSSSEQLANNSANDYDHLLGLNVERETNRVALDSTETSLGLLTGSLLPPLTTQSSHPVMINSSSAYQTHSQSYQGQVMHHVETERYPFTAVNPLEGFHDAVGRTVVPQSLPSQFGQNSHPSSYTASEALVPKPVRGLLTQQGGMMEGQLHGGLGVKNADIPLKEPKWKADPFDGPVPAYAQAEGLKSVASAPERVTPTLSSNKQEVSVLPSSSLHAEQNYLSHEENQDTSAGYSNSEADSTDFTNLEPPLVQQRVFRSERVPHKQPEQELQNRLSKSDDSFGSQFLMSHSRSGILLQESITESVDKVHEENLVSPAEPSIPSENSPHTNPSTIGEGLVQFEKFKELADVIGKTNTLETKFDSRRTELSHVLMVPVDEKDAGDSDRIDRPQVINPHDSEIGKAKINHKELSVDQADTSKLGHPSIPQGGYMKNNEDLASSLPKLQWGELASKPSNATNKVERPNDFPQTGPTRDFSHEDPSLDAQPKPLVGDILIDINDRFPRDFLSDIFSKAGDFEDSSNIGPLHGDGAGISSIMENHDPKRWSFFHNLAQGEFGAKDVSLIDQDHIGFSPLAQVDGAPRAYHFSPSKADGVSLENVDAQVGVKEIQPDPAGNIGTHVINQHVDYDPSQARASEQVQFDGTSYSKTMEKIIPESEYEDGKLETGNIGDPLLDVPLELFDINTLQLSSYPGASTLDMLLVDSVVKELGLDLLIKNDDLEELKELGSGTFGTVYHGKWRGTDVAIKRIKKSCFTGRSSEQERLTLEFWREAEILSKLHHPNVVAFYGVVQDGPGGTLATVTEFMVNGSLRHVLLRKDRYLDLRKRLIIAMDAAFGMEYLHSKNIVHFDLKCDNLLVNLKDPQRPICKVGDFGLSKIKRNTLVTGGVRGTLPWMAPELLNGSSSKVSEKVDVFSFGIVLWEILTGEEPYANMHYGAIIGGIVSNTLRPPVPGYCDPEWKRLMEQCWAPDPVVRPSFTEIASRLRIMSVNTQSKPHGHHAAK</sequence>
<evidence type="ECO:0000313" key="14">
    <source>
        <dbReference type="Proteomes" id="UP001420932"/>
    </source>
</evidence>
<evidence type="ECO:0000313" key="13">
    <source>
        <dbReference type="EMBL" id="KAK9082203.1"/>
    </source>
</evidence>
<feature type="domain" description="Protein kinase" evidence="12">
    <location>
        <begin position="1030"/>
        <end position="1295"/>
    </location>
</feature>
<evidence type="ECO:0000256" key="3">
    <source>
        <dbReference type="ARBA" id="ARBA00022527"/>
    </source>
</evidence>
<proteinExistence type="predicted"/>
<dbReference type="Pfam" id="PF07714">
    <property type="entry name" value="PK_Tyr_Ser-Thr"/>
    <property type="match status" value="1"/>
</dbReference>
<dbReference type="SUPFAM" id="SSF56112">
    <property type="entry name" value="Protein kinase-like (PK-like)"/>
    <property type="match status" value="1"/>
</dbReference>
<keyword evidence="9" id="KW-0927">Auxin signaling pathway</keyword>
<comment type="subcellular location">
    <subcellularLocation>
        <location evidence="1">Cytoplasm</location>
    </subcellularLocation>
</comment>
<dbReference type="Gene3D" id="1.10.510.10">
    <property type="entry name" value="Transferase(Phosphotransferase) domain 1"/>
    <property type="match status" value="1"/>
</dbReference>
<dbReference type="GO" id="GO:0010928">
    <property type="term" value="P:regulation of auxin mediated signaling pathway"/>
    <property type="evidence" value="ECO:0007669"/>
    <property type="project" value="UniProtKB-ARBA"/>
</dbReference>
<feature type="region of interest" description="Disordered" evidence="11">
    <location>
        <begin position="127"/>
        <end position="169"/>
    </location>
</feature>
<feature type="compositionally biased region" description="Polar residues" evidence="11">
    <location>
        <begin position="510"/>
        <end position="534"/>
    </location>
</feature>
<dbReference type="FunFam" id="1.10.510.10:FF:000142">
    <property type="entry name" value="Octicosapeptide/phox/Bem1p domain kinase superfamily protein"/>
    <property type="match status" value="1"/>
</dbReference>
<keyword evidence="14" id="KW-1185">Reference proteome</keyword>
<comment type="caution">
    <text evidence="13">The sequence shown here is derived from an EMBL/GenBank/DDBJ whole genome shotgun (WGS) entry which is preliminary data.</text>
</comment>
<dbReference type="GO" id="GO:0005737">
    <property type="term" value="C:cytoplasm"/>
    <property type="evidence" value="ECO:0007669"/>
    <property type="project" value="UniProtKB-SubCell"/>
</dbReference>
<dbReference type="SMART" id="SM00666">
    <property type="entry name" value="PB1"/>
    <property type="match status" value="1"/>
</dbReference>
<dbReference type="Gene3D" id="3.30.200.20">
    <property type="entry name" value="Phosphorylase Kinase, domain 1"/>
    <property type="match status" value="1"/>
</dbReference>
<dbReference type="InterPro" id="IPR008271">
    <property type="entry name" value="Ser/Thr_kinase_AS"/>
</dbReference>
<dbReference type="InterPro" id="IPR050167">
    <property type="entry name" value="Ser_Thr_protein_kinase"/>
</dbReference>
<keyword evidence="2" id="KW-0963">Cytoplasm</keyword>
<dbReference type="CDD" id="cd06410">
    <property type="entry name" value="PB1_UP2"/>
    <property type="match status" value="1"/>
</dbReference>
<feature type="region of interest" description="Disordered" evidence="11">
    <location>
        <begin position="764"/>
        <end position="798"/>
    </location>
</feature>
<dbReference type="Proteomes" id="UP001420932">
    <property type="component" value="Unassembled WGS sequence"/>
</dbReference>
<feature type="region of interest" description="Disordered" evidence="11">
    <location>
        <begin position="17"/>
        <end position="42"/>
    </location>
</feature>
<dbReference type="GO" id="GO:0009734">
    <property type="term" value="P:auxin-activated signaling pathway"/>
    <property type="evidence" value="ECO:0007669"/>
    <property type="project" value="UniProtKB-KW"/>
</dbReference>
<evidence type="ECO:0000256" key="1">
    <source>
        <dbReference type="ARBA" id="ARBA00004496"/>
    </source>
</evidence>
<dbReference type="InterPro" id="IPR000270">
    <property type="entry name" value="PB1_dom"/>
</dbReference>
<evidence type="ECO:0000256" key="8">
    <source>
        <dbReference type="ARBA" id="ARBA00022840"/>
    </source>
</evidence>
<reference evidence="13 14" key="1">
    <citation type="submission" date="2024-01" db="EMBL/GenBank/DDBJ databases">
        <title>Genome assemblies of Stephania.</title>
        <authorList>
            <person name="Yang L."/>
        </authorList>
    </citation>
    <scope>NUCLEOTIDE SEQUENCE [LARGE SCALE GENOMIC DNA]</scope>
    <source>
        <strain evidence="13">YNDBR</strain>
        <tissue evidence="13">Leaf</tissue>
    </source>
</reference>
<evidence type="ECO:0000256" key="4">
    <source>
        <dbReference type="ARBA" id="ARBA00022553"/>
    </source>
</evidence>
<evidence type="ECO:0000256" key="2">
    <source>
        <dbReference type="ARBA" id="ARBA00022490"/>
    </source>
</evidence>
<feature type="compositionally biased region" description="Polar residues" evidence="11">
    <location>
        <begin position="32"/>
        <end position="41"/>
    </location>
</feature>
<dbReference type="InterPro" id="IPR001245">
    <property type="entry name" value="Ser-Thr/Tyr_kinase_cat_dom"/>
</dbReference>
<dbReference type="SUPFAM" id="SSF54277">
    <property type="entry name" value="CAD &amp; PB1 domains"/>
    <property type="match status" value="1"/>
</dbReference>
<dbReference type="InterPro" id="IPR011009">
    <property type="entry name" value="Kinase-like_dom_sf"/>
</dbReference>
<evidence type="ECO:0000256" key="10">
    <source>
        <dbReference type="PROSITE-ProRule" id="PRU10141"/>
    </source>
</evidence>
<dbReference type="InterPro" id="IPR000719">
    <property type="entry name" value="Prot_kinase_dom"/>
</dbReference>
<feature type="binding site" evidence="10">
    <location>
        <position position="1061"/>
    </location>
    <ligand>
        <name>ATP</name>
        <dbReference type="ChEBI" id="CHEBI:30616"/>
    </ligand>
</feature>
<feature type="compositionally biased region" description="Polar residues" evidence="11">
    <location>
        <begin position="581"/>
        <end position="591"/>
    </location>
</feature>
<accession>A0AAP0DZJ0</accession>
<dbReference type="GO" id="GO:0004674">
    <property type="term" value="F:protein serine/threonine kinase activity"/>
    <property type="evidence" value="ECO:0007669"/>
    <property type="project" value="UniProtKB-KW"/>
</dbReference>
<dbReference type="InterPro" id="IPR017441">
    <property type="entry name" value="Protein_kinase_ATP_BS"/>
</dbReference>
<dbReference type="FunFam" id="3.10.20.90:FF:000058">
    <property type="entry name" value="Octicosapeptide/phox/Bem1p domain kinase superfamily protein"/>
    <property type="match status" value="1"/>
</dbReference>
<dbReference type="Gene3D" id="3.10.20.90">
    <property type="entry name" value="Phosphatidylinositol 3-kinase Catalytic Subunit, Chain A, domain 1"/>
    <property type="match status" value="1"/>
</dbReference>
<dbReference type="PANTHER" id="PTHR23257:SF957">
    <property type="entry name" value="F3O9.7 PROTEIN-RELATED"/>
    <property type="match status" value="1"/>
</dbReference>
<keyword evidence="5" id="KW-0808">Transferase</keyword>
<name>A0AAP0DZJ0_9MAGN</name>
<evidence type="ECO:0000259" key="12">
    <source>
        <dbReference type="PROSITE" id="PS50011"/>
    </source>
</evidence>
<dbReference type="GO" id="GO:0005524">
    <property type="term" value="F:ATP binding"/>
    <property type="evidence" value="ECO:0007669"/>
    <property type="project" value="UniProtKB-UniRule"/>
</dbReference>
<feature type="compositionally biased region" description="Low complexity" evidence="11">
    <location>
        <begin position="138"/>
        <end position="160"/>
    </location>
</feature>
<dbReference type="PROSITE" id="PS50011">
    <property type="entry name" value="PROTEIN_KINASE_DOM"/>
    <property type="match status" value="1"/>
</dbReference>
<dbReference type="PRINTS" id="PR00109">
    <property type="entry name" value="TYRKINASE"/>
</dbReference>
<evidence type="ECO:0000256" key="5">
    <source>
        <dbReference type="ARBA" id="ARBA00022679"/>
    </source>
</evidence>
<protein>
    <recommendedName>
        <fullName evidence="12">Protein kinase domain-containing protein</fullName>
    </recommendedName>
</protein>
<dbReference type="CDD" id="cd13999">
    <property type="entry name" value="STKc_MAP3K-like"/>
    <property type="match status" value="1"/>
</dbReference>
<feature type="compositionally biased region" description="Basic and acidic residues" evidence="11">
    <location>
        <begin position="569"/>
        <end position="580"/>
    </location>
</feature>
<gene>
    <name evidence="13" type="ORF">Syun_031652</name>
</gene>
<dbReference type="PANTHER" id="PTHR23257">
    <property type="entry name" value="SERINE-THREONINE PROTEIN KINASE"/>
    <property type="match status" value="1"/>
</dbReference>
<keyword evidence="8 10" id="KW-0067">ATP-binding</keyword>
<dbReference type="PROSITE" id="PS00108">
    <property type="entry name" value="PROTEIN_KINASE_ST"/>
    <property type="match status" value="1"/>
</dbReference>
<dbReference type="FunFam" id="3.30.200.20:FF:000081">
    <property type="entry name" value="Octicosapeptide/phox/Bem1p domain kinase superfamily protein"/>
    <property type="match status" value="1"/>
</dbReference>
<dbReference type="EMBL" id="JBBNAF010000034">
    <property type="protein sequence ID" value="KAK9082203.1"/>
    <property type="molecule type" value="Genomic_DNA"/>
</dbReference>
<dbReference type="SMART" id="SM00220">
    <property type="entry name" value="S_TKc"/>
    <property type="match status" value="1"/>
</dbReference>
<keyword evidence="3" id="KW-0723">Serine/threonine-protein kinase</keyword>
<evidence type="ECO:0000256" key="11">
    <source>
        <dbReference type="SAM" id="MobiDB-lite"/>
    </source>
</evidence>
<feature type="compositionally biased region" description="Polar residues" evidence="11">
    <location>
        <begin position="541"/>
        <end position="557"/>
    </location>
</feature>